<keyword evidence="2" id="KW-1185">Reference proteome</keyword>
<dbReference type="RefSeq" id="WP_238749195.1">
    <property type="nucleotide sequence ID" value="NZ_CAKLPZ010000001.1"/>
</dbReference>
<evidence type="ECO:0008006" key="3">
    <source>
        <dbReference type="Google" id="ProtNLM"/>
    </source>
</evidence>
<proteinExistence type="predicted"/>
<evidence type="ECO:0000313" key="2">
    <source>
        <dbReference type="Proteomes" id="UP000837803"/>
    </source>
</evidence>
<gene>
    <name evidence="1" type="ORF">LEM8419_00290</name>
</gene>
<dbReference type="Gene3D" id="1.20.910.10">
    <property type="entry name" value="Heme oxygenase-like"/>
    <property type="match status" value="2"/>
</dbReference>
<reference evidence="1" key="1">
    <citation type="submission" date="2021-12" db="EMBL/GenBank/DDBJ databases">
        <authorList>
            <person name="Rodrigo-Torres L."/>
            <person name="Arahal R. D."/>
            <person name="Lucena T."/>
        </authorList>
    </citation>
    <scope>NUCLEOTIDE SEQUENCE</scope>
    <source>
        <strain evidence="1">CECT 8419</strain>
    </source>
</reference>
<dbReference type="InterPro" id="IPR016053">
    <property type="entry name" value="Haem_Oase-like"/>
</dbReference>
<dbReference type="SUPFAM" id="SSF48613">
    <property type="entry name" value="Heme oxygenase-like"/>
    <property type="match status" value="1"/>
</dbReference>
<organism evidence="1 2">
    <name type="scientific">Neolewinella maritima</name>
    <dbReference type="NCBI Taxonomy" id="1383882"/>
    <lineage>
        <taxon>Bacteria</taxon>
        <taxon>Pseudomonadati</taxon>
        <taxon>Bacteroidota</taxon>
        <taxon>Saprospiria</taxon>
        <taxon>Saprospirales</taxon>
        <taxon>Lewinellaceae</taxon>
        <taxon>Neolewinella</taxon>
    </lineage>
</organism>
<dbReference type="Pfam" id="PF01126">
    <property type="entry name" value="Heme_oxygenase"/>
    <property type="match status" value="1"/>
</dbReference>
<sequence>MSSPLLAALRAGTQQAHRTLEEMTLGASIMDATLSLAEYERILSWQRSVHEILEPGLVGFESGMYRYRPRFVSPTEHPTPHPSGILGVLYVVEGASLGGSLIYRKLRTNPRLSAAAPFAFYRDQAAWGLQQWRAYVGMLSERSFTEEEIQTSVKSAQETFAVFARTWKATEA</sequence>
<comment type="caution">
    <text evidence="1">The sequence shown here is derived from an EMBL/GenBank/DDBJ whole genome shotgun (WGS) entry which is preliminary data.</text>
</comment>
<dbReference type="Proteomes" id="UP000837803">
    <property type="component" value="Unassembled WGS sequence"/>
</dbReference>
<protein>
    <recommendedName>
        <fullName evidence="3">Heme oxygenase</fullName>
    </recommendedName>
</protein>
<name>A0ABM9AWB3_9BACT</name>
<dbReference type="CDD" id="cd19166">
    <property type="entry name" value="HemeO-bac"/>
    <property type="match status" value="1"/>
</dbReference>
<evidence type="ECO:0000313" key="1">
    <source>
        <dbReference type="EMBL" id="CAH0998997.1"/>
    </source>
</evidence>
<dbReference type="EMBL" id="CAKLPZ010000001">
    <property type="protein sequence ID" value="CAH0998997.1"/>
    <property type="molecule type" value="Genomic_DNA"/>
</dbReference>
<accession>A0ABM9AWB3</accession>
<dbReference type="InterPro" id="IPR016084">
    <property type="entry name" value="Haem_Oase-like_multi-hlx"/>
</dbReference>